<gene>
    <name evidence="1" type="ORF">METZ01_LOCUS53333</name>
</gene>
<name>A0A381SAH2_9ZZZZ</name>
<sequence length="248" mass="28233">MKYILSVIFSFGLILGSISTVNASNLPASVRAEYFACKFDDGKDFNDLYKWIEKWNKWMDDSDLNQYSGNILTPLYRSPNDHHDFVWVGITDNAEVMFTARSEYIKSNLQASWPAKSCPAAFTARQYLFDNPEGWEMNYDEFVAIFRDCNMGEGKTIEDVYVARKENLRELRSNGFNHHSRVIIPGAGVPAGIGAYDFMMLSVQSSLADWGINSDKFGDFRGSLSSTSDVYTCEKPRAFIGKRIRHKN</sequence>
<reference evidence="1" key="1">
    <citation type="submission" date="2018-05" db="EMBL/GenBank/DDBJ databases">
        <authorList>
            <person name="Lanie J.A."/>
            <person name="Ng W.-L."/>
            <person name="Kazmierczak K.M."/>
            <person name="Andrzejewski T.M."/>
            <person name="Davidsen T.M."/>
            <person name="Wayne K.J."/>
            <person name="Tettelin H."/>
            <person name="Glass J.I."/>
            <person name="Rusch D."/>
            <person name="Podicherti R."/>
            <person name="Tsui H.-C.T."/>
            <person name="Winkler M.E."/>
        </authorList>
    </citation>
    <scope>NUCLEOTIDE SEQUENCE</scope>
</reference>
<evidence type="ECO:0000313" key="1">
    <source>
        <dbReference type="EMBL" id="SVA00479.1"/>
    </source>
</evidence>
<dbReference type="EMBL" id="UINC01002807">
    <property type="protein sequence ID" value="SVA00479.1"/>
    <property type="molecule type" value="Genomic_DNA"/>
</dbReference>
<dbReference type="AlphaFoldDB" id="A0A381SAH2"/>
<protein>
    <submittedName>
        <fullName evidence="1">Uncharacterized protein</fullName>
    </submittedName>
</protein>
<proteinExistence type="predicted"/>
<accession>A0A381SAH2</accession>
<organism evidence="1">
    <name type="scientific">marine metagenome</name>
    <dbReference type="NCBI Taxonomy" id="408172"/>
    <lineage>
        <taxon>unclassified sequences</taxon>
        <taxon>metagenomes</taxon>
        <taxon>ecological metagenomes</taxon>
    </lineage>
</organism>